<feature type="transmembrane region" description="Helical" evidence="1">
    <location>
        <begin position="120"/>
        <end position="141"/>
    </location>
</feature>
<accession>A0ABV2QP61</accession>
<evidence type="ECO:0000256" key="1">
    <source>
        <dbReference type="SAM" id="Phobius"/>
    </source>
</evidence>
<keyword evidence="1" id="KW-0812">Transmembrane</keyword>
<name>A0ABV2QP61_9MICO</name>
<protein>
    <submittedName>
        <fullName evidence="2">Uncharacterized protein</fullName>
    </submittedName>
</protein>
<dbReference type="RefSeq" id="WP_354024567.1">
    <property type="nucleotide sequence ID" value="NZ_JBEPSJ010000002.1"/>
</dbReference>
<evidence type="ECO:0000313" key="3">
    <source>
        <dbReference type="Proteomes" id="UP001549257"/>
    </source>
</evidence>
<keyword evidence="1" id="KW-0472">Membrane</keyword>
<organism evidence="2 3">
    <name type="scientific">Conyzicola nivalis</name>
    <dbReference type="NCBI Taxonomy" id="1477021"/>
    <lineage>
        <taxon>Bacteria</taxon>
        <taxon>Bacillati</taxon>
        <taxon>Actinomycetota</taxon>
        <taxon>Actinomycetes</taxon>
        <taxon>Micrococcales</taxon>
        <taxon>Microbacteriaceae</taxon>
        <taxon>Conyzicola</taxon>
    </lineage>
</organism>
<keyword evidence="1" id="KW-1133">Transmembrane helix</keyword>
<dbReference type="Proteomes" id="UP001549257">
    <property type="component" value="Unassembled WGS sequence"/>
</dbReference>
<evidence type="ECO:0000313" key="2">
    <source>
        <dbReference type="EMBL" id="MET4582375.1"/>
    </source>
</evidence>
<feature type="transmembrane region" description="Helical" evidence="1">
    <location>
        <begin position="7"/>
        <end position="27"/>
    </location>
</feature>
<proteinExistence type="predicted"/>
<reference evidence="2 3" key="1">
    <citation type="submission" date="2024-06" db="EMBL/GenBank/DDBJ databases">
        <title>Sorghum-associated microbial communities from plants grown in Nebraska, USA.</title>
        <authorList>
            <person name="Schachtman D."/>
        </authorList>
    </citation>
    <scope>NUCLEOTIDE SEQUENCE [LARGE SCALE GENOMIC DNA]</scope>
    <source>
        <strain evidence="2 3">2857</strain>
    </source>
</reference>
<dbReference type="EMBL" id="JBEPSJ010000002">
    <property type="protein sequence ID" value="MET4582375.1"/>
    <property type="molecule type" value="Genomic_DNA"/>
</dbReference>
<feature type="transmembrane region" description="Helical" evidence="1">
    <location>
        <begin position="75"/>
        <end position="100"/>
    </location>
</feature>
<feature type="transmembrane region" description="Helical" evidence="1">
    <location>
        <begin position="39"/>
        <end position="63"/>
    </location>
</feature>
<gene>
    <name evidence="2" type="ORF">ABIE21_001885</name>
</gene>
<sequence>MTAIRRWQIALVAVGVLLLLLGGLTLINDVNPKRYLGLAAWLLGALVIHDGIISLTVFGANVAMRKTGGRLRIPLPALLILQGALVVAGIMTLIVVPAALKKSIGTGNDTLLPLDYGLHLVVFYAALAVVTALSLAVYAVVRRRRRPVRSA</sequence>
<comment type="caution">
    <text evidence="2">The sequence shown here is derived from an EMBL/GenBank/DDBJ whole genome shotgun (WGS) entry which is preliminary data.</text>
</comment>
<keyword evidence="3" id="KW-1185">Reference proteome</keyword>